<organism evidence="1 2">
    <name type="scientific">Candidatus Regiella insecticola 5.15</name>
    <dbReference type="NCBI Taxonomy" id="1005043"/>
    <lineage>
        <taxon>Bacteria</taxon>
        <taxon>Pseudomonadati</taxon>
        <taxon>Pseudomonadota</taxon>
        <taxon>Gammaproteobacteria</taxon>
        <taxon>Enterobacterales</taxon>
        <taxon>Enterobacteriaceae</taxon>
        <taxon>aphid secondary symbionts</taxon>
        <taxon>Candidatus Regiella</taxon>
    </lineage>
</organism>
<feature type="non-terminal residue" evidence="1">
    <location>
        <position position="163"/>
    </location>
</feature>
<dbReference type="Proteomes" id="UP000004116">
    <property type="component" value="Unassembled WGS sequence"/>
</dbReference>
<dbReference type="SUPFAM" id="SSF47364">
    <property type="entry name" value="Domain of the SRP/SRP receptor G-proteins"/>
    <property type="match status" value="1"/>
</dbReference>
<evidence type="ECO:0000313" key="1">
    <source>
        <dbReference type="EMBL" id="EGY29913.1"/>
    </source>
</evidence>
<comment type="caution">
    <text evidence="1">The sequence shown here is derived from an EMBL/GenBank/DDBJ whole genome shotgun (WGS) entry which is preliminary data.</text>
</comment>
<dbReference type="InterPro" id="IPR036225">
    <property type="entry name" value="SRP/SRP_N"/>
</dbReference>
<gene>
    <name evidence="1" type="ORF">Rin_00001020</name>
</gene>
<proteinExistence type="predicted"/>
<accession>G2GWG6</accession>
<evidence type="ECO:0000313" key="2">
    <source>
        <dbReference type="Proteomes" id="UP000004116"/>
    </source>
</evidence>
<dbReference type="Gene3D" id="1.20.120.140">
    <property type="entry name" value="Signal recognition particle SRP54, nucleotide-binding domain"/>
    <property type="match status" value="1"/>
</dbReference>
<protein>
    <submittedName>
        <fullName evidence="1">Uncharacterized protein</fullName>
    </submittedName>
</protein>
<keyword evidence="2" id="KW-1185">Reference proteome</keyword>
<dbReference type="AlphaFoldDB" id="G2GWG6"/>
<reference evidence="1 2" key="1">
    <citation type="journal article" date="2012" name="Genome Res.">
        <title>Genomic basis of endosymbiont-conferred protection against an insect parasitoid.</title>
        <authorList>
            <person name="Hansen A.K."/>
            <person name="Vorburger C."/>
            <person name="Moran N.A."/>
        </authorList>
    </citation>
    <scope>NUCLEOTIDE SEQUENCE [LARGE SCALE GENOMIC DNA]</scope>
    <source>
        <strain evidence="2">R5.15</strain>
    </source>
</reference>
<dbReference type="EMBL" id="AGCA01000025">
    <property type="protein sequence ID" value="EGY29913.1"/>
    <property type="molecule type" value="Genomic_DNA"/>
</dbReference>
<name>G2GWG6_9ENTR</name>
<sequence>MENVRLPGYDLNLAKLSFDRWECSCKWQKKKNGGFFLGSVLEISIRVQNKRPNHLKKIGAGDKKSNISTQDDEKTNSLIVAEHEKLAESYTESVVATGLNETLEQKAKPIVKNSNVQKQPSKETFFTRLKKSLLRTKQNIGFGLLNLFRGKKIDDDFFEQLEE</sequence>
<dbReference type="InterPro" id="IPR042101">
    <property type="entry name" value="SRP54_N_sf"/>
</dbReference>